<dbReference type="HOGENOM" id="CLU_014015_2_0_6"/>
<comment type="cofactor">
    <cofactor evidence="1">
        <name>Mg(2+)</name>
        <dbReference type="ChEBI" id="CHEBI:18420"/>
    </cofactor>
</comment>
<keyword evidence="8" id="KW-1185">Reference proteome</keyword>
<comment type="similarity">
    <text evidence="2 6">Belongs to the FPP/GGPP synthase family.</text>
</comment>
<evidence type="ECO:0000313" key="7">
    <source>
        <dbReference type="EMBL" id="BAC24624.1"/>
    </source>
</evidence>
<evidence type="ECO:0000256" key="2">
    <source>
        <dbReference type="ARBA" id="ARBA00006706"/>
    </source>
</evidence>
<reference evidence="7 8" key="1">
    <citation type="journal article" date="2002" name="Nat. Genet.">
        <title>Genome sequence of the endocellular obligate symbiont of tsetse flies, Wigglesworthia glossinidia.</title>
        <authorList>
            <person name="Akman L."/>
            <person name="Yamashita A."/>
            <person name="Watanabe H."/>
            <person name="Oshima K."/>
            <person name="Shiba T."/>
            <person name="Hattori M."/>
            <person name="Aksoy S."/>
        </authorList>
    </citation>
    <scope>NUCLEOTIDE SEQUENCE [LARGE SCALE GENOMIC DNA]</scope>
</reference>
<dbReference type="KEGG" id="wbr:ispB"/>
<evidence type="ECO:0000256" key="4">
    <source>
        <dbReference type="ARBA" id="ARBA00022723"/>
    </source>
</evidence>
<dbReference type="PROSITE" id="PS00444">
    <property type="entry name" value="POLYPRENYL_SYNTHASE_2"/>
    <property type="match status" value="1"/>
</dbReference>
<dbReference type="eggNOG" id="COG0142">
    <property type="taxonomic scope" value="Bacteria"/>
</dbReference>
<dbReference type="SFLD" id="SFLDS00005">
    <property type="entry name" value="Isoprenoid_Synthase_Type_I"/>
    <property type="match status" value="1"/>
</dbReference>
<evidence type="ECO:0000256" key="6">
    <source>
        <dbReference type="RuleBase" id="RU004466"/>
    </source>
</evidence>
<name>Q8D276_WIGBR</name>
<evidence type="ECO:0000256" key="1">
    <source>
        <dbReference type="ARBA" id="ARBA00001946"/>
    </source>
</evidence>
<keyword evidence="4" id="KW-0479">Metal-binding</keyword>
<sequence>MNFEKIFKLINKDIINFQIELERSLYSNVDLIKKCNKYILNNNGKFIRPIAIILAAKSLFYNKKKHIILASLIELIHMSTLLHDDIIDDAKKRRGNASVNVVFGNIPTILIGDFIYTRAFQMISKLRSFKIFKIISNAVNMIVEGEILQLTYCNSVDITIKNYMQIIYKKTAKLFEVSLQSAAILSKSSYKEEQAFKNYGRYLGISFQIIDDFLDYKSDFKKFGKILGNDLKEGKVTLPLIHAMKNSNNSQFLLIKEAIQKGNHSHLLNDILKIMEEHRSLEYTREYAKKKIEKAISFLNELKYSIYIEALENLAKFYLNCIK</sequence>
<dbReference type="Gene3D" id="1.10.600.10">
    <property type="entry name" value="Farnesyl Diphosphate Synthase"/>
    <property type="match status" value="1"/>
</dbReference>
<dbReference type="GO" id="GO:0008299">
    <property type="term" value="P:isoprenoid biosynthetic process"/>
    <property type="evidence" value="ECO:0007669"/>
    <property type="project" value="InterPro"/>
</dbReference>
<dbReference type="CDD" id="cd00685">
    <property type="entry name" value="Trans_IPPS_HT"/>
    <property type="match status" value="1"/>
</dbReference>
<gene>
    <name evidence="7" type="primary">ispB</name>
</gene>
<keyword evidence="3 6" id="KW-0808">Transferase</keyword>
<proteinExistence type="inferred from homology"/>
<dbReference type="Proteomes" id="UP000000562">
    <property type="component" value="Chromosome"/>
</dbReference>
<evidence type="ECO:0000313" key="8">
    <source>
        <dbReference type="Proteomes" id="UP000000562"/>
    </source>
</evidence>
<dbReference type="InterPro" id="IPR000092">
    <property type="entry name" value="Polyprenyl_synt"/>
</dbReference>
<keyword evidence="5" id="KW-0460">Magnesium</keyword>
<dbReference type="OrthoDB" id="9805316at2"/>
<evidence type="ECO:0000256" key="5">
    <source>
        <dbReference type="ARBA" id="ARBA00022842"/>
    </source>
</evidence>
<dbReference type="PROSITE" id="PS00723">
    <property type="entry name" value="POLYPRENYL_SYNTHASE_1"/>
    <property type="match status" value="1"/>
</dbReference>
<evidence type="ECO:0000256" key="3">
    <source>
        <dbReference type="ARBA" id="ARBA00022679"/>
    </source>
</evidence>
<dbReference type="InterPro" id="IPR033749">
    <property type="entry name" value="Polyprenyl_synt_CS"/>
</dbReference>
<protein>
    <submittedName>
        <fullName evidence="7">IspB protein</fullName>
    </submittedName>
</protein>
<dbReference type="PANTHER" id="PTHR12001:SF69">
    <property type="entry name" value="ALL TRANS-POLYPRENYL-DIPHOSPHATE SYNTHASE PDSS1"/>
    <property type="match status" value="1"/>
</dbReference>
<accession>Q8D276</accession>
<organism evidence="7 8">
    <name type="scientific">Wigglesworthia glossinidia brevipalpis</name>
    <dbReference type="NCBI Taxonomy" id="36870"/>
    <lineage>
        <taxon>Bacteria</taxon>
        <taxon>Pseudomonadati</taxon>
        <taxon>Pseudomonadota</taxon>
        <taxon>Gammaproteobacteria</taxon>
        <taxon>Enterobacterales</taxon>
        <taxon>Erwiniaceae</taxon>
        <taxon>Wigglesworthia</taxon>
    </lineage>
</organism>
<dbReference type="Pfam" id="PF00348">
    <property type="entry name" value="polyprenyl_synt"/>
    <property type="match status" value="1"/>
</dbReference>
<dbReference type="InterPro" id="IPR008949">
    <property type="entry name" value="Isoprenoid_synthase_dom_sf"/>
</dbReference>
<dbReference type="SUPFAM" id="SSF48576">
    <property type="entry name" value="Terpenoid synthases"/>
    <property type="match status" value="1"/>
</dbReference>
<dbReference type="PANTHER" id="PTHR12001">
    <property type="entry name" value="GERANYLGERANYL PYROPHOSPHATE SYNTHASE"/>
    <property type="match status" value="1"/>
</dbReference>
<dbReference type="GO" id="GO:0046872">
    <property type="term" value="F:metal ion binding"/>
    <property type="evidence" value="ECO:0007669"/>
    <property type="project" value="UniProtKB-KW"/>
</dbReference>
<dbReference type="STRING" id="36870.gene:10368982"/>
<dbReference type="GO" id="GO:0004659">
    <property type="term" value="F:prenyltransferase activity"/>
    <property type="evidence" value="ECO:0007669"/>
    <property type="project" value="InterPro"/>
</dbReference>
<dbReference type="EMBL" id="BA000021">
    <property type="protein sequence ID" value="BAC24624.1"/>
    <property type="molecule type" value="Genomic_DNA"/>
</dbReference>
<dbReference type="AlphaFoldDB" id="Q8D276"/>